<evidence type="ECO:0000256" key="5">
    <source>
        <dbReference type="SAM" id="Phobius"/>
    </source>
</evidence>
<keyword evidence="7" id="KW-1185">Reference proteome</keyword>
<feature type="transmembrane region" description="Helical" evidence="5">
    <location>
        <begin position="222"/>
        <end position="242"/>
    </location>
</feature>
<comment type="caution">
    <text evidence="6">The sequence shown here is derived from an EMBL/GenBank/DDBJ whole genome shotgun (WGS) entry which is preliminary data.</text>
</comment>
<evidence type="ECO:0000256" key="1">
    <source>
        <dbReference type="ARBA" id="ARBA00004141"/>
    </source>
</evidence>
<evidence type="ECO:0000313" key="6">
    <source>
        <dbReference type="EMBL" id="KRM60719.1"/>
    </source>
</evidence>
<feature type="transmembrane region" description="Helical" evidence="5">
    <location>
        <begin position="346"/>
        <end position="365"/>
    </location>
</feature>
<dbReference type="InterPro" id="IPR014743">
    <property type="entry name" value="Cl-channel_core"/>
</dbReference>
<proteinExistence type="predicted"/>
<accession>A0A0R2A258</accession>
<feature type="transmembrane region" description="Helical" evidence="5">
    <location>
        <begin position="188"/>
        <end position="210"/>
    </location>
</feature>
<dbReference type="GO" id="GO:0016020">
    <property type="term" value="C:membrane"/>
    <property type="evidence" value="ECO:0007669"/>
    <property type="project" value="UniProtKB-SubCell"/>
</dbReference>
<protein>
    <recommendedName>
        <fullName evidence="8">Chloride channel protein</fullName>
    </recommendedName>
</protein>
<keyword evidence="3 5" id="KW-1133">Transmembrane helix</keyword>
<dbReference type="GO" id="GO:0015108">
    <property type="term" value="F:chloride transmembrane transporter activity"/>
    <property type="evidence" value="ECO:0007669"/>
    <property type="project" value="InterPro"/>
</dbReference>
<dbReference type="OrthoDB" id="2729535at2"/>
<name>A0A0R2A258_9LACO</name>
<dbReference type="SUPFAM" id="SSF81340">
    <property type="entry name" value="Clc chloride channel"/>
    <property type="match status" value="1"/>
</dbReference>
<organism evidence="6 7">
    <name type="scientific">Paucilactobacillus vaccinostercus DSM 20634</name>
    <dbReference type="NCBI Taxonomy" id="1423813"/>
    <lineage>
        <taxon>Bacteria</taxon>
        <taxon>Bacillati</taxon>
        <taxon>Bacillota</taxon>
        <taxon>Bacilli</taxon>
        <taxon>Lactobacillales</taxon>
        <taxon>Lactobacillaceae</taxon>
        <taxon>Paucilactobacillus</taxon>
    </lineage>
</organism>
<keyword evidence="4 5" id="KW-0472">Membrane</keyword>
<evidence type="ECO:0000256" key="2">
    <source>
        <dbReference type="ARBA" id="ARBA00022692"/>
    </source>
</evidence>
<evidence type="ECO:0000256" key="4">
    <source>
        <dbReference type="ARBA" id="ARBA00023136"/>
    </source>
</evidence>
<dbReference type="Gene3D" id="1.10.3080.10">
    <property type="entry name" value="Clc chloride channel"/>
    <property type="match status" value="1"/>
</dbReference>
<feature type="transmembrane region" description="Helical" evidence="5">
    <location>
        <begin position="149"/>
        <end position="168"/>
    </location>
</feature>
<feature type="transmembrane region" description="Helical" evidence="5">
    <location>
        <begin position="313"/>
        <end position="334"/>
    </location>
</feature>
<dbReference type="PATRIC" id="fig|1423813.3.peg.211"/>
<dbReference type="Pfam" id="PF00654">
    <property type="entry name" value="Voltage_CLC"/>
    <property type="match status" value="1"/>
</dbReference>
<reference evidence="6 7" key="1">
    <citation type="journal article" date="2015" name="Genome Announc.">
        <title>Expanding the biotechnology potential of lactobacilli through comparative genomics of 213 strains and associated genera.</title>
        <authorList>
            <person name="Sun Z."/>
            <person name="Harris H.M."/>
            <person name="McCann A."/>
            <person name="Guo C."/>
            <person name="Argimon S."/>
            <person name="Zhang W."/>
            <person name="Yang X."/>
            <person name="Jeffery I.B."/>
            <person name="Cooney J.C."/>
            <person name="Kagawa T.F."/>
            <person name="Liu W."/>
            <person name="Song Y."/>
            <person name="Salvetti E."/>
            <person name="Wrobel A."/>
            <person name="Rasinkangas P."/>
            <person name="Parkhill J."/>
            <person name="Rea M.C."/>
            <person name="O'Sullivan O."/>
            <person name="Ritari J."/>
            <person name="Douillard F.P."/>
            <person name="Paul Ross R."/>
            <person name="Yang R."/>
            <person name="Briner A.E."/>
            <person name="Felis G.E."/>
            <person name="de Vos W.M."/>
            <person name="Barrangou R."/>
            <person name="Klaenhammer T.R."/>
            <person name="Caufield P.W."/>
            <person name="Cui Y."/>
            <person name="Zhang H."/>
            <person name="O'Toole P.W."/>
        </authorList>
    </citation>
    <scope>NUCLEOTIDE SEQUENCE [LARGE SCALE GENOMIC DNA]</scope>
    <source>
        <strain evidence="6 7">DSM 20634</strain>
    </source>
</reference>
<gene>
    <name evidence="6" type="ORF">FC26_GL000201</name>
</gene>
<comment type="subcellular location">
    <subcellularLocation>
        <location evidence="1">Membrane</location>
        <topology evidence="1">Multi-pass membrane protein</topology>
    </subcellularLocation>
</comment>
<feature type="transmembrane region" description="Helical" evidence="5">
    <location>
        <begin position="20"/>
        <end position="40"/>
    </location>
</feature>
<dbReference type="EMBL" id="AYYY01000061">
    <property type="protein sequence ID" value="KRM60719.1"/>
    <property type="molecule type" value="Genomic_DNA"/>
</dbReference>
<dbReference type="RefSeq" id="WP_057779907.1">
    <property type="nucleotide sequence ID" value="NZ_AYYY01000061.1"/>
</dbReference>
<sequence length="377" mass="42204">MGAFYLFQGWLIEKIWPGPTFRPLFNAGWLLIIGTLIYVTQRTTGYLPKKLGFIKIELHDTGTADYRYVLLQMIIPAFILTSGTSLGPEATLVSSTVLYGVWILDKCRYLDAHWHDGWWATIKAMSLPHRYLLARGKARRSESWWSPRTISYLAIGIVSFYLTCKLGGERSVIVYLGHSNWQLNDLKWLLPLVIFGLIVGRCWLWLMVLLRNIVLDRITRDIGLIALGGIAIYLATLFAPAINFSGMINFHLLATSWQHQSIAFLLLQSLLKLALLTICLNTGWLGGEIFPVLFCATAQGIALSQLLPQIDPIFLIGIFAISMGTVILESPLIAGGVMSIMFLPPSLLSVSLGLTAGLFLIRRYLAPHMSWLKLLLP</sequence>
<dbReference type="AlphaFoldDB" id="A0A0R2A258"/>
<dbReference type="Proteomes" id="UP000051733">
    <property type="component" value="Unassembled WGS sequence"/>
</dbReference>
<keyword evidence="2 5" id="KW-0812">Transmembrane</keyword>
<dbReference type="InterPro" id="IPR001807">
    <property type="entry name" value="ClC"/>
</dbReference>
<evidence type="ECO:0008006" key="8">
    <source>
        <dbReference type="Google" id="ProtNLM"/>
    </source>
</evidence>
<evidence type="ECO:0000256" key="3">
    <source>
        <dbReference type="ARBA" id="ARBA00022989"/>
    </source>
</evidence>
<evidence type="ECO:0000313" key="7">
    <source>
        <dbReference type="Proteomes" id="UP000051733"/>
    </source>
</evidence>